<keyword evidence="2 5" id="KW-0689">Ribosomal protein</keyword>
<comment type="caution">
    <text evidence="6">The sequence shown here is derived from an EMBL/GenBank/DDBJ whole genome shotgun (WGS) entry which is preliminary data.</text>
</comment>
<comment type="subunit">
    <text evidence="5">Part of the 50S ribosomal subunit.</text>
</comment>
<comment type="function">
    <text evidence="5">One of the primary rRNA binding proteins, this protein initially binds near the 5'-end of the 23S rRNA. It is important during the early stages of 50S assembly. It makes multiple contacts with different domains of the 23S rRNA in the assembled 50S subunit and ribosome.</text>
</comment>
<dbReference type="SUPFAM" id="SSF52166">
    <property type="entry name" value="Ribosomal protein L4"/>
    <property type="match status" value="1"/>
</dbReference>
<dbReference type="NCBIfam" id="TIGR03953">
    <property type="entry name" value="rplD_bact"/>
    <property type="match status" value="1"/>
</dbReference>
<accession>A0ABU5L6I1</accession>
<dbReference type="GO" id="GO:0005840">
    <property type="term" value="C:ribosome"/>
    <property type="evidence" value="ECO:0007669"/>
    <property type="project" value="UniProtKB-KW"/>
</dbReference>
<comment type="similarity">
    <text evidence="1 5">Belongs to the universal ribosomal protein uL4 family.</text>
</comment>
<evidence type="ECO:0000256" key="2">
    <source>
        <dbReference type="ARBA" id="ARBA00022980"/>
    </source>
</evidence>
<proteinExistence type="inferred from homology"/>
<evidence type="ECO:0000256" key="4">
    <source>
        <dbReference type="ARBA" id="ARBA00035244"/>
    </source>
</evidence>
<dbReference type="RefSeq" id="WP_322497234.1">
    <property type="nucleotide sequence ID" value="NZ_JARGYT010000002.1"/>
</dbReference>
<keyword evidence="5" id="KW-0694">RNA-binding</keyword>
<evidence type="ECO:0000256" key="1">
    <source>
        <dbReference type="ARBA" id="ARBA00010528"/>
    </source>
</evidence>
<evidence type="ECO:0000313" key="7">
    <source>
        <dbReference type="Proteomes" id="UP001293791"/>
    </source>
</evidence>
<dbReference type="InterPro" id="IPR013005">
    <property type="entry name" value="Ribosomal_uL4-like"/>
</dbReference>
<dbReference type="Gene3D" id="3.40.1370.10">
    <property type="match status" value="1"/>
</dbReference>
<dbReference type="InterPro" id="IPR023574">
    <property type="entry name" value="Ribosomal_uL4_dom_sf"/>
</dbReference>
<comment type="function">
    <text evidence="5">Forms part of the polypeptide exit tunnel.</text>
</comment>
<dbReference type="EMBL" id="JARGYT010000002">
    <property type="protein sequence ID" value="MDZ5761723.1"/>
    <property type="molecule type" value="Genomic_DNA"/>
</dbReference>
<organism evidence="6 7">
    <name type="scientific">Candidatus Cyrtobacter comes</name>
    <dbReference type="NCBI Taxonomy" id="675776"/>
    <lineage>
        <taxon>Bacteria</taxon>
        <taxon>Pseudomonadati</taxon>
        <taxon>Pseudomonadota</taxon>
        <taxon>Alphaproteobacteria</taxon>
        <taxon>Rickettsiales</taxon>
        <taxon>Candidatus Midichloriaceae</taxon>
        <taxon>Candidatus Cyrtobacter</taxon>
    </lineage>
</organism>
<dbReference type="InterPro" id="IPR002136">
    <property type="entry name" value="Ribosomal_uL4"/>
</dbReference>
<protein>
    <recommendedName>
        <fullName evidence="4 5">Large ribosomal subunit protein uL4</fullName>
    </recommendedName>
</protein>
<evidence type="ECO:0000256" key="5">
    <source>
        <dbReference type="HAMAP-Rule" id="MF_01328"/>
    </source>
</evidence>
<dbReference type="Pfam" id="PF00573">
    <property type="entry name" value="Ribosomal_L4"/>
    <property type="match status" value="1"/>
</dbReference>
<sequence length="206" mass="23586">MNYQVLDITGEKRGEVFLEDSIFSIEPRYDIIHEVLRWQMAKRRSGNHSTKTVADVEGSTRKIYRQKGTGGARHGSNRRAQFRGGAIIFGPHKRDHEFSLNKKLRKLSLKMSLSHYLKEGRLFIIDDFAPLGDSYSSSGVKRKISFFGSDVLIVDSFFDHKLCKSVANLHKTDLIKVEGLNVLDIVRHEKLLISLSSLEKIEQRLK</sequence>
<reference evidence="6 7" key="1">
    <citation type="submission" date="2023-02" db="EMBL/GenBank/DDBJ databases">
        <title>Host association and intracellularity evolved multiple times independently in the Rickettsiales.</title>
        <authorList>
            <person name="Castelli M."/>
            <person name="Nardi T."/>
            <person name="Gammuto L."/>
            <person name="Bellinzona G."/>
            <person name="Sabaneyeva E."/>
            <person name="Potekhin A."/>
            <person name="Serra V."/>
            <person name="Petroni G."/>
            <person name="Sassera D."/>
        </authorList>
    </citation>
    <scope>NUCLEOTIDE SEQUENCE [LARGE SCALE GENOMIC DNA]</scope>
    <source>
        <strain evidence="6 7">BOD18</strain>
    </source>
</reference>
<keyword evidence="5" id="KW-0699">rRNA-binding</keyword>
<evidence type="ECO:0000256" key="3">
    <source>
        <dbReference type="ARBA" id="ARBA00023274"/>
    </source>
</evidence>
<dbReference type="Proteomes" id="UP001293791">
    <property type="component" value="Unassembled WGS sequence"/>
</dbReference>
<dbReference type="PANTHER" id="PTHR10746">
    <property type="entry name" value="50S RIBOSOMAL PROTEIN L4"/>
    <property type="match status" value="1"/>
</dbReference>
<name>A0ABU5L6I1_9RICK</name>
<dbReference type="HAMAP" id="MF_01328_B">
    <property type="entry name" value="Ribosomal_uL4_B"/>
    <property type="match status" value="1"/>
</dbReference>
<gene>
    <name evidence="5" type="primary">rplD</name>
    <name evidence="6" type="ORF">Cyrtocomes_00081</name>
</gene>
<keyword evidence="3 5" id="KW-0687">Ribonucleoprotein</keyword>
<keyword evidence="7" id="KW-1185">Reference proteome</keyword>
<dbReference type="PANTHER" id="PTHR10746:SF6">
    <property type="entry name" value="LARGE RIBOSOMAL SUBUNIT PROTEIN UL4M"/>
    <property type="match status" value="1"/>
</dbReference>
<evidence type="ECO:0000313" key="6">
    <source>
        <dbReference type="EMBL" id="MDZ5761723.1"/>
    </source>
</evidence>